<sequence length="335" mass="39896">MVNLNIKKSVIPILWLDTFAIIKLTKYKEEKEKLNEVEQNRYEKLNKLLFDKINDEKLLCPKGDQQKEIVLGKRMIDESKESQMYLSLGIRFKIRSQIFRDQQIIFLKAFYEKNKSVKLNFKEAFYNDPIKELKKVNDYIVTINTNRLERQTEEIKNNKLYLKNEFEEIRKKKIEKGISYEEELTKEYEGYSNGYLRKYYNYLEKLLKGENTTINDFFNAEPVLRLLNIWDKYGGNPEGIKGIENFFESKYFKSIPYVDISSKLYSYLMTSRNKIKSGDSMDVDQISAVLPYCNFVFVDKKMAHILKDLEIDKKYNTKVFSTTNFDNFIEALTNL</sequence>
<evidence type="ECO:0000313" key="2">
    <source>
        <dbReference type="Proteomes" id="UP000324143"/>
    </source>
</evidence>
<dbReference type="EMBL" id="VSIX01000119">
    <property type="protein sequence ID" value="TYB30550.1"/>
    <property type="molecule type" value="Genomic_DNA"/>
</dbReference>
<name>A0A5D0MGG7_9BACT</name>
<gene>
    <name evidence="1" type="ORF">FXF47_08630</name>
</gene>
<keyword evidence="2" id="KW-1185">Reference proteome</keyword>
<reference evidence="1" key="1">
    <citation type="submission" date="2019-08" db="EMBL/GenBank/DDBJ databases">
        <title>Genomic characterization of a novel candidate phylum (ARYD3) from a high temperature, high salinity tertiary oil reservoir in north central Oklahoma, USA.</title>
        <authorList>
            <person name="Youssef N.H."/>
            <person name="Yadav A."/>
            <person name="Elshahed M.S."/>
        </authorList>
    </citation>
    <scope>NUCLEOTIDE SEQUENCE [LARGE SCALE GENOMIC DNA]</scope>
    <source>
        <strain evidence="1">ARYD3</strain>
    </source>
</reference>
<proteinExistence type="predicted"/>
<dbReference type="Proteomes" id="UP000324143">
    <property type="component" value="Unassembled WGS sequence"/>
</dbReference>
<evidence type="ECO:0000313" key="1">
    <source>
        <dbReference type="EMBL" id="TYB30550.1"/>
    </source>
</evidence>
<protein>
    <submittedName>
        <fullName evidence="1">Uncharacterized protein</fullName>
    </submittedName>
</protein>
<dbReference type="AlphaFoldDB" id="A0A5D0MGG7"/>
<accession>A0A5D0MGG7</accession>
<comment type="caution">
    <text evidence="1">The sequence shown here is derived from an EMBL/GenBank/DDBJ whole genome shotgun (WGS) entry which is preliminary data.</text>
</comment>
<organism evidence="1 2">
    <name type="scientific">Candidatus Mcinerneyibacterium aminivorans</name>
    <dbReference type="NCBI Taxonomy" id="2703815"/>
    <lineage>
        <taxon>Bacteria</taxon>
        <taxon>Candidatus Macinerneyibacteriota</taxon>
        <taxon>Candidatus Mcinerneyibacteria</taxon>
        <taxon>Candidatus Mcinerneyibacteriales</taxon>
        <taxon>Candidatus Mcinerneyibacteriaceae</taxon>
        <taxon>Candidatus Mcinerneyibacterium</taxon>
    </lineage>
</organism>